<evidence type="ECO:0000313" key="3">
    <source>
        <dbReference type="RefSeq" id="XP_033705733.1"/>
    </source>
</evidence>
<dbReference type="Proteomes" id="UP000245320">
    <property type="component" value="Chromosome 2"/>
</dbReference>
<feature type="compositionally biased region" description="Pro residues" evidence="1">
    <location>
        <begin position="330"/>
        <end position="343"/>
    </location>
</feature>
<keyword evidence="2" id="KW-1185">Reference proteome</keyword>
<feature type="region of interest" description="Disordered" evidence="1">
    <location>
        <begin position="1"/>
        <end position="182"/>
    </location>
</feature>
<organism evidence="2 3">
    <name type="scientific">Tursiops truncatus</name>
    <name type="common">Atlantic bottle-nosed dolphin</name>
    <name type="synonym">Delphinus truncatus</name>
    <dbReference type="NCBI Taxonomy" id="9739"/>
    <lineage>
        <taxon>Eukaryota</taxon>
        <taxon>Metazoa</taxon>
        <taxon>Chordata</taxon>
        <taxon>Craniata</taxon>
        <taxon>Vertebrata</taxon>
        <taxon>Euteleostomi</taxon>
        <taxon>Mammalia</taxon>
        <taxon>Eutheria</taxon>
        <taxon>Laurasiatheria</taxon>
        <taxon>Artiodactyla</taxon>
        <taxon>Whippomorpha</taxon>
        <taxon>Cetacea</taxon>
        <taxon>Odontoceti</taxon>
        <taxon>Delphinidae</taxon>
        <taxon>Tursiops</taxon>
    </lineage>
</organism>
<sequence length="434" mass="43010">MSLLPVRSGLVYTTPRPGVAPIPCPPSSNNRSAPCAGGRPPPCAGDPAAPPPAAAPCLGDLDGGRGHGGAGASPPAHSEASRLCLGGETTGVLPPSAARDARAAAARPSCHTAAPTHPAPGLRSGRPPGAVTSRRSALPDGGTVAPDPGERGGTSERAAAPASRRPSVRPSLPGLAGAAARRARWGALTGDRSSPLHSSASLARSLPLARPFPHPRPRPLAHRDGGADGAALGSRRPRPGWNPAAGTPRGRSIPGLHAAASAPPPGGRGRAGGAGAAAGRGRRGGGRAWPGRADGGGRTGGAGSRTGGRRGPGSGIRYAARGSPTNSPRAEPPPPSFLLPRPQPISSAPLGQLRQSAAPPCAGPASQSGPRLPLPVSNQSEPWVGRPNAGGSTRRPREAVRGVVGPGGRGTMPRVVEGAVFFAGFLDFLLVSRT</sequence>
<feature type="compositionally biased region" description="Pro residues" evidence="1">
    <location>
        <begin position="39"/>
        <end position="54"/>
    </location>
</feature>
<proteinExistence type="predicted"/>
<protein>
    <submittedName>
        <fullName evidence="3">Translation initiation factor IF-2-like</fullName>
    </submittedName>
</protein>
<feature type="compositionally biased region" description="Gly residues" evidence="1">
    <location>
        <begin position="267"/>
        <end position="278"/>
    </location>
</feature>
<name>A0A6J3QUX3_TURTR</name>
<gene>
    <name evidence="3" type="primary">LOC117310361</name>
</gene>
<evidence type="ECO:0000313" key="2">
    <source>
        <dbReference type="Proteomes" id="UP000245320"/>
    </source>
</evidence>
<accession>A0A6J3QUX3</accession>
<evidence type="ECO:0000256" key="1">
    <source>
        <dbReference type="SAM" id="MobiDB-lite"/>
    </source>
</evidence>
<dbReference type="AlphaFoldDB" id="A0A6J3QUX3"/>
<dbReference type="InParanoid" id="A0A6J3QUX3"/>
<feature type="region of interest" description="Disordered" evidence="1">
    <location>
        <begin position="207"/>
        <end position="407"/>
    </location>
</feature>
<feature type="compositionally biased region" description="Low complexity" evidence="1">
    <location>
        <begin position="155"/>
        <end position="182"/>
    </location>
</feature>
<dbReference type="RefSeq" id="XP_033705733.1">
    <property type="nucleotide sequence ID" value="XM_033849842.1"/>
</dbReference>
<reference evidence="3" key="1">
    <citation type="submission" date="2025-08" db="UniProtKB">
        <authorList>
            <consortium name="RefSeq"/>
        </authorList>
    </citation>
    <scope>IDENTIFICATION</scope>
    <source>
        <tissue evidence="3">Spleen</tissue>
    </source>
</reference>
<feature type="compositionally biased region" description="Gly residues" evidence="1">
    <location>
        <begin position="293"/>
        <end position="314"/>
    </location>
</feature>